<gene>
    <name evidence="2" type="ORF">NCTC11087_00541</name>
</gene>
<keyword evidence="3" id="KW-1185">Reference proteome</keyword>
<dbReference type="Proteomes" id="UP000255523">
    <property type="component" value="Unassembled WGS sequence"/>
</dbReference>
<reference evidence="2 3" key="1">
    <citation type="submission" date="2018-06" db="EMBL/GenBank/DDBJ databases">
        <authorList>
            <consortium name="Pathogen Informatics"/>
            <person name="Doyle S."/>
        </authorList>
    </citation>
    <scope>NUCLEOTIDE SEQUENCE [LARGE SCALE GENOMIC DNA]</scope>
    <source>
        <strain evidence="2 3">NCTC11087</strain>
    </source>
</reference>
<evidence type="ECO:0000313" key="3">
    <source>
        <dbReference type="Proteomes" id="UP000255523"/>
    </source>
</evidence>
<dbReference type="AlphaFoldDB" id="A0A380LLI8"/>
<protein>
    <submittedName>
        <fullName evidence="2">Uncharacterized protein</fullName>
    </submittedName>
</protein>
<sequence>MKFVDQITFQTLNHIIDVCKILIEGTTADIVSLTMFFDTILVNIYCFGYINQNMDNLYDRFFVFHGNSFKNEHLKKVIFVSVKQLDTVIVMIFLWSMQYVKKDCGFFCRKGQ</sequence>
<accession>A0A380LLI8</accession>
<evidence type="ECO:0000256" key="1">
    <source>
        <dbReference type="SAM" id="Phobius"/>
    </source>
</evidence>
<name>A0A380LLI8_9FIRM</name>
<keyword evidence="1" id="KW-1133">Transmembrane helix</keyword>
<feature type="transmembrane region" description="Helical" evidence="1">
    <location>
        <begin position="30"/>
        <end position="50"/>
    </location>
</feature>
<proteinExistence type="predicted"/>
<keyword evidence="1" id="KW-0812">Transmembrane</keyword>
<evidence type="ECO:0000313" key="2">
    <source>
        <dbReference type="EMBL" id="SUO03672.1"/>
    </source>
</evidence>
<feature type="transmembrane region" description="Helical" evidence="1">
    <location>
        <begin position="77"/>
        <end position="97"/>
    </location>
</feature>
<dbReference type="EMBL" id="UHFX01000003">
    <property type="protein sequence ID" value="SUO03672.1"/>
    <property type="molecule type" value="Genomic_DNA"/>
</dbReference>
<keyword evidence="1" id="KW-0472">Membrane</keyword>
<organism evidence="2 3">
    <name type="scientific">Faecalicoccus pleomorphus</name>
    <dbReference type="NCBI Taxonomy" id="1323"/>
    <lineage>
        <taxon>Bacteria</taxon>
        <taxon>Bacillati</taxon>
        <taxon>Bacillota</taxon>
        <taxon>Erysipelotrichia</taxon>
        <taxon>Erysipelotrichales</taxon>
        <taxon>Erysipelotrichaceae</taxon>
        <taxon>Faecalicoccus</taxon>
    </lineage>
</organism>